<dbReference type="InterPro" id="IPR002219">
    <property type="entry name" value="PKC_DAG/PE"/>
</dbReference>
<dbReference type="SMART" id="SM00109">
    <property type="entry name" value="C1"/>
    <property type="match status" value="1"/>
</dbReference>
<dbReference type="PhylomeDB" id="Q0IEF7"/>
<sequence>MHFIASRPQTSNGIDRMTTSTPAQAAATLPGAGGKHTVSSAPTSPAKAGTNLTTSTSFSERNKRFEMANTNRLNKSFLKPPAATDYGLNGTKHHSESTPVSPALSSASQSLSAATLSGSSPYDVNRTQDKKPRNIFGTLRNKLSLSKKSKSLENSQYSPTHVQIIALVDAQPRFLDGSALSRKSSISESSAVSGISNASGRTFVHEESTLLLETLENNILRHYLVPIEVALRQKAWKRKGVKLHIYNDHTFIAKHIKGGVLCHVCNRSILRRPGKQGYECRDCLIQCHKPCHVRTPQACPNPKILSVQLLKWPAQGV</sequence>
<keyword evidence="2" id="KW-0862">Zinc</keyword>
<dbReference type="PANTHER" id="PTHR21119:SF5">
    <property type="entry name" value="C2 DOMAIN-CONTAINING PROTEIN"/>
    <property type="match status" value="1"/>
</dbReference>
<dbReference type="SUPFAM" id="SSF57889">
    <property type="entry name" value="Cysteine-rich domain"/>
    <property type="match status" value="1"/>
</dbReference>
<feature type="region of interest" description="Disordered" evidence="3">
    <location>
        <begin position="26"/>
        <end position="59"/>
    </location>
</feature>
<feature type="compositionally biased region" description="Polar residues" evidence="3">
    <location>
        <begin position="50"/>
        <end position="59"/>
    </location>
</feature>
<feature type="compositionally biased region" description="Low complexity" evidence="3">
    <location>
        <begin position="101"/>
        <end position="120"/>
    </location>
</feature>
<evidence type="ECO:0000313" key="5">
    <source>
        <dbReference type="EMBL" id="EAT37238.1"/>
    </source>
</evidence>
<dbReference type="Gene3D" id="3.30.60.20">
    <property type="match status" value="1"/>
</dbReference>
<dbReference type="PaxDb" id="7159-AAEL010750-PB"/>
<feature type="region of interest" description="Disordered" evidence="3">
    <location>
        <begin position="77"/>
        <end position="134"/>
    </location>
</feature>
<evidence type="ECO:0000256" key="3">
    <source>
        <dbReference type="SAM" id="MobiDB-lite"/>
    </source>
</evidence>
<dbReference type="VEuPathDB" id="VectorBase:AAEL025091"/>
<dbReference type="HOGENOM" id="CLU_877763_0_0_1"/>
<dbReference type="Proteomes" id="UP000682892">
    <property type="component" value="Chromosome 3"/>
</dbReference>
<reference evidence="5" key="2">
    <citation type="journal article" date="2007" name="Science">
        <title>Genome sequence of Aedes aegypti, a major arbovirus vector.</title>
        <authorList>
            <person name="Nene V."/>
            <person name="Wortman J.R."/>
            <person name="Lawson D."/>
            <person name="Haas B."/>
            <person name="Kodira C."/>
            <person name="Tu Z.J."/>
            <person name="Loftus B."/>
            <person name="Xi Z."/>
            <person name="Megy K."/>
            <person name="Grabherr M."/>
            <person name="Ren Q."/>
            <person name="Zdobnov E.M."/>
            <person name="Lobo N.F."/>
            <person name="Campbell K.S."/>
            <person name="Brown S.E."/>
            <person name="Bonaldo M.F."/>
            <person name="Zhu J."/>
            <person name="Sinkins S.P."/>
            <person name="Hogenkamp D.G."/>
            <person name="Amedeo P."/>
            <person name="Arensburger P."/>
            <person name="Atkinson P.W."/>
            <person name="Bidwell S."/>
            <person name="Biedler J."/>
            <person name="Birney E."/>
            <person name="Bruggner R.V."/>
            <person name="Costas J."/>
            <person name="Coy M.R."/>
            <person name="Crabtree J."/>
            <person name="Crawford M."/>
            <person name="Debruyn B."/>
            <person name="Decaprio D."/>
            <person name="Eiglmeier K."/>
            <person name="Eisenstadt E."/>
            <person name="El-Dorry H."/>
            <person name="Gelbart W.M."/>
            <person name="Gomes S.L."/>
            <person name="Hammond M."/>
            <person name="Hannick L.I."/>
            <person name="Hogan J.R."/>
            <person name="Holmes M.H."/>
            <person name="Jaffe D."/>
            <person name="Johnston J.S."/>
            <person name="Kennedy R.C."/>
            <person name="Koo H."/>
            <person name="Kravitz S."/>
            <person name="Kriventseva E.V."/>
            <person name="Kulp D."/>
            <person name="Labutti K."/>
            <person name="Lee E."/>
            <person name="Li S."/>
            <person name="Lovin D.D."/>
            <person name="Mao C."/>
            <person name="Mauceli E."/>
            <person name="Menck C.F."/>
            <person name="Miller J.R."/>
            <person name="Montgomery P."/>
            <person name="Mori A."/>
            <person name="Nascimento A.L."/>
            <person name="Naveira H.F."/>
            <person name="Nusbaum C."/>
            <person name="O'leary S."/>
            <person name="Orvis J."/>
            <person name="Pertea M."/>
            <person name="Quesneville H."/>
            <person name="Reidenbach K.R."/>
            <person name="Rogers Y.H."/>
            <person name="Roth C.W."/>
            <person name="Schneider J.R."/>
            <person name="Schatz M."/>
            <person name="Shumway M."/>
            <person name="Stanke M."/>
            <person name="Stinson E.O."/>
            <person name="Tubio J.M."/>
            <person name="Vanzee J.P."/>
            <person name="Verjovski-Almeida S."/>
            <person name="Werner D."/>
            <person name="White O."/>
            <person name="Wyder S."/>
            <person name="Zeng Q."/>
            <person name="Zhao Q."/>
            <person name="Zhao Y."/>
            <person name="Hill C.A."/>
            <person name="Raikhel A.S."/>
            <person name="Soares M.B."/>
            <person name="Knudson D.L."/>
            <person name="Lee N.H."/>
            <person name="Galagan J."/>
            <person name="Salzberg S.L."/>
            <person name="Paulsen I.T."/>
            <person name="Dimopoulos G."/>
            <person name="Collins F.H."/>
            <person name="Birren B."/>
            <person name="Fraser-Liggett C.M."/>
            <person name="Severson D.W."/>
        </authorList>
    </citation>
    <scope>NUCLEOTIDE SEQUENCE [LARGE SCALE GENOMIC DNA]</scope>
    <source>
        <strain evidence="5">Liverpool</strain>
    </source>
</reference>
<reference evidence="5" key="1">
    <citation type="submission" date="2005-10" db="EMBL/GenBank/DDBJ databases">
        <authorList>
            <person name="Loftus B.J."/>
            <person name="Nene V.M."/>
            <person name="Hannick L.I."/>
            <person name="Bidwell S."/>
            <person name="Haas B."/>
            <person name="Amedeo P."/>
            <person name="Orvis J."/>
            <person name="Wortman J.R."/>
            <person name="White O.R."/>
            <person name="Salzberg S."/>
            <person name="Shumway M."/>
            <person name="Koo H."/>
            <person name="Zhao Y."/>
            <person name="Holmes M."/>
            <person name="Miller J."/>
            <person name="Schatz M."/>
            <person name="Pop M."/>
            <person name="Pai G."/>
            <person name="Utterback T."/>
            <person name="Rogers Y.-H."/>
            <person name="Kravitz S."/>
            <person name="Fraser C.M."/>
        </authorList>
    </citation>
    <scope>NUCLEOTIDE SEQUENCE</scope>
    <source>
        <strain evidence="5">Liverpool</strain>
    </source>
</reference>
<gene>
    <name evidence="5" type="ORF">AaeL_AAEL010750</name>
</gene>
<dbReference type="PANTHER" id="PTHR21119">
    <property type="entry name" value="C2 DOMAIN-CONTAINING PROTEIN"/>
    <property type="match status" value="1"/>
</dbReference>
<dbReference type="PROSITE" id="PS00479">
    <property type="entry name" value="ZF_DAG_PE_1"/>
    <property type="match status" value="1"/>
</dbReference>
<reference evidence="5" key="3">
    <citation type="submission" date="2012-09" db="EMBL/GenBank/DDBJ databases">
        <authorList>
            <consortium name="VectorBase"/>
        </authorList>
    </citation>
    <scope>NUCLEOTIDE SEQUENCE</scope>
    <source>
        <strain evidence="5">Liverpool</strain>
    </source>
</reference>
<dbReference type="CDD" id="cd20831">
    <property type="entry name" value="C1_dGM13116p-like"/>
    <property type="match status" value="1"/>
</dbReference>
<evidence type="ECO:0000313" key="6">
    <source>
        <dbReference type="Proteomes" id="UP000682892"/>
    </source>
</evidence>
<proteinExistence type="predicted"/>
<dbReference type="GO" id="GO:0046872">
    <property type="term" value="F:metal ion binding"/>
    <property type="evidence" value="ECO:0007669"/>
    <property type="project" value="UniProtKB-KW"/>
</dbReference>
<accession>Q0IEF7</accession>
<dbReference type="Pfam" id="PF00130">
    <property type="entry name" value="C1_1"/>
    <property type="match status" value="1"/>
</dbReference>
<evidence type="ECO:0000259" key="4">
    <source>
        <dbReference type="PROSITE" id="PS50081"/>
    </source>
</evidence>
<protein>
    <submittedName>
        <fullName evidence="5">AAEL010750-PB</fullName>
    </submittedName>
</protein>
<dbReference type="PROSITE" id="PS50081">
    <property type="entry name" value="ZF_DAG_PE_2"/>
    <property type="match status" value="1"/>
</dbReference>
<evidence type="ECO:0000256" key="1">
    <source>
        <dbReference type="ARBA" id="ARBA00022723"/>
    </source>
</evidence>
<dbReference type="AlphaFoldDB" id="Q0IEF7"/>
<feature type="domain" description="Phorbol-ester/DAG-type" evidence="4">
    <location>
        <begin position="248"/>
        <end position="299"/>
    </location>
</feature>
<dbReference type="InterPro" id="IPR046349">
    <property type="entry name" value="C1-like_sf"/>
</dbReference>
<organism evidence="5 6">
    <name type="scientific">Aedes aegypti</name>
    <name type="common">Yellowfever mosquito</name>
    <name type="synonym">Culex aegypti</name>
    <dbReference type="NCBI Taxonomy" id="7159"/>
    <lineage>
        <taxon>Eukaryota</taxon>
        <taxon>Metazoa</taxon>
        <taxon>Ecdysozoa</taxon>
        <taxon>Arthropoda</taxon>
        <taxon>Hexapoda</taxon>
        <taxon>Insecta</taxon>
        <taxon>Pterygota</taxon>
        <taxon>Neoptera</taxon>
        <taxon>Endopterygota</taxon>
        <taxon>Diptera</taxon>
        <taxon>Nematocera</taxon>
        <taxon>Culicoidea</taxon>
        <taxon>Culicidae</taxon>
        <taxon>Culicinae</taxon>
        <taxon>Aedini</taxon>
        <taxon>Aedes</taxon>
        <taxon>Stegomyia</taxon>
    </lineage>
</organism>
<dbReference type="eggNOG" id="ENOG502QV5U">
    <property type="taxonomic scope" value="Eukaryota"/>
</dbReference>
<keyword evidence="1" id="KW-0479">Metal-binding</keyword>
<dbReference type="InterPro" id="IPR039934">
    <property type="entry name" value="C2CD2/C2CD2L"/>
</dbReference>
<dbReference type="EMBL" id="CH477691">
    <property type="protein sequence ID" value="EAT37238.1"/>
    <property type="molecule type" value="Genomic_DNA"/>
</dbReference>
<name>Q0IEF7_AEDAE</name>
<dbReference type="OMA" id="MHFIASR"/>
<evidence type="ECO:0000256" key="2">
    <source>
        <dbReference type="ARBA" id="ARBA00022833"/>
    </source>
</evidence>